<evidence type="ECO:0000313" key="1">
    <source>
        <dbReference type="EMBL" id="CAG2196826.1"/>
    </source>
</evidence>
<accession>A0A8S3QQB5</accession>
<protein>
    <submittedName>
        <fullName evidence="1">Uncharacterized protein</fullName>
    </submittedName>
</protein>
<dbReference type="OrthoDB" id="10271771at2759"/>
<keyword evidence="2" id="KW-1185">Reference proteome</keyword>
<dbReference type="Proteomes" id="UP000683360">
    <property type="component" value="Unassembled WGS sequence"/>
</dbReference>
<dbReference type="EMBL" id="CAJPWZ010000576">
    <property type="protein sequence ID" value="CAG2196826.1"/>
    <property type="molecule type" value="Genomic_DNA"/>
</dbReference>
<reference evidence="1" key="1">
    <citation type="submission" date="2021-03" db="EMBL/GenBank/DDBJ databases">
        <authorList>
            <person name="Bekaert M."/>
        </authorList>
    </citation>
    <scope>NUCLEOTIDE SEQUENCE</scope>
</reference>
<organism evidence="1 2">
    <name type="scientific">Mytilus edulis</name>
    <name type="common">Blue mussel</name>
    <dbReference type="NCBI Taxonomy" id="6550"/>
    <lineage>
        <taxon>Eukaryota</taxon>
        <taxon>Metazoa</taxon>
        <taxon>Spiralia</taxon>
        <taxon>Lophotrochozoa</taxon>
        <taxon>Mollusca</taxon>
        <taxon>Bivalvia</taxon>
        <taxon>Autobranchia</taxon>
        <taxon>Pteriomorphia</taxon>
        <taxon>Mytilida</taxon>
        <taxon>Mytiloidea</taxon>
        <taxon>Mytilidae</taxon>
        <taxon>Mytilinae</taxon>
        <taxon>Mytilus</taxon>
    </lineage>
</organism>
<dbReference type="AlphaFoldDB" id="A0A8S3QQB5"/>
<evidence type="ECO:0000313" key="2">
    <source>
        <dbReference type="Proteomes" id="UP000683360"/>
    </source>
</evidence>
<comment type="caution">
    <text evidence="1">The sequence shown here is derived from an EMBL/GenBank/DDBJ whole genome shotgun (WGS) entry which is preliminary data.</text>
</comment>
<gene>
    <name evidence="1" type="ORF">MEDL_11679</name>
</gene>
<name>A0A8S3QQB5_MYTED</name>
<sequence length="157" mass="18329">MKPNRAQELDWSSKIMDNFKTPCNRYSQTPNLDYDFLDEIFKDLQDVPSCQITDDHTEQMTPSLYDELFQPSSIKKQPATPQLDINLLDEFVLQELDFISTELSFYNNNRRGQKVKKRLFSCSSDDEPTPKKLCTVNLSDSYSEDDSEFTWSSIDRS</sequence>
<proteinExistence type="predicted"/>